<dbReference type="PANTHER" id="PTHR43374">
    <property type="entry name" value="FLAVIN PRENYLTRANSFERASE"/>
    <property type="match status" value="1"/>
</dbReference>
<keyword evidence="1 7" id="KW-0637">Prenyltransferase</keyword>
<evidence type="ECO:0000313" key="9">
    <source>
        <dbReference type="EMBL" id="RNB77600.1"/>
    </source>
</evidence>
<evidence type="ECO:0000256" key="4">
    <source>
        <dbReference type="ARBA" id="ARBA00022679"/>
    </source>
</evidence>
<comment type="catalytic activity">
    <reaction evidence="5 7">
        <text>dimethylallyl phosphate + FMNH2 = prenylated FMNH2 + phosphate</text>
        <dbReference type="Rhea" id="RHEA:37743"/>
        <dbReference type="ChEBI" id="CHEBI:43474"/>
        <dbReference type="ChEBI" id="CHEBI:57618"/>
        <dbReference type="ChEBI" id="CHEBI:87467"/>
        <dbReference type="ChEBI" id="CHEBI:88052"/>
        <dbReference type="EC" id="2.5.1.129"/>
    </reaction>
</comment>
<keyword evidence="3 7" id="KW-0288">FMN</keyword>
<comment type="similarity">
    <text evidence="6 7">Belongs to the UbiX/PAD1 family.</text>
</comment>
<feature type="binding site" evidence="7">
    <location>
        <position position="121"/>
    </location>
    <ligand>
        <name>FMN</name>
        <dbReference type="ChEBI" id="CHEBI:58210"/>
    </ligand>
</feature>
<organism evidence="9 10">
    <name type="scientific">Brevibacillus panacihumi</name>
    <dbReference type="NCBI Taxonomy" id="497735"/>
    <lineage>
        <taxon>Bacteria</taxon>
        <taxon>Bacillati</taxon>
        <taxon>Bacillota</taxon>
        <taxon>Bacilli</taxon>
        <taxon>Bacillales</taxon>
        <taxon>Paenibacillaceae</taxon>
        <taxon>Brevibacillus</taxon>
    </lineage>
</organism>
<keyword evidence="2 7" id="KW-0285">Flavoprotein</keyword>
<dbReference type="InterPro" id="IPR003382">
    <property type="entry name" value="Flavoprotein"/>
</dbReference>
<evidence type="ECO:0000256" key="2">
    <source>
        <dbReference type="ARBA" id="ARBA00022630"/>
    </source>
</evidence>
<evidence type="ECO:0000256" key="3">
    <source>
        <dbReference type="ARBA" id="ARBA00022643"/>
    </source>
</evidence>
<evidence type="ECO:0000256" key="5">
    <source>
        <dbReference type="ARBA" id="ARBA00050612"/>
    </source>
</evidence>
<dbReference type="InterPro" id="IPR036551">
    <property type="entry name" value="Flavin_trans-like"/>
</dbReference>
<dbReference type="EC" id="2.5.1.129" evidence="7"/>
<dbReference type="GO" id="GO:0106141">
    <property type="term" value="F:flavin prenyltransferase activity"/>
    <property type="evidence" value="ECO:0007669"/>
    <property type="project" value="UniProtKB-EC"/>
</dbReference>
<dbReference type="GO" id="GO:0016831">
    <property type="term" value="F:carboxy-lyase activity"/>
    <property type="evidence" value="ECO:0007669"/>
    <property type="project" value="TreeGrafter"/>
</dbReference>
<name>A0A3M8CPB1_9BACL</name>
<feature type="binding site" evidence="7">
    <location>
        <begin position="9"/>
        <end position="11"/>
    </location>
    <ligand>
        <name>FMN</name>
        <dbReference type="ChEBI" id="CHEBI:58210"/>
    </ligand>
</feature>
<feature type="domain" description="Flavoprotein" evidence="8">
    <location>
        <begin position="1"/>
        <end position="171"/>
    </location>
</feature>
<gene>
    <name evidence="7" type="primary">ubiX</name>
    <name evidence="9" type="ORF">EDM58_14030</name>
</gene>
<feature type="binding site" evidence="7">
    <location>
        <position position="167"/>
    </location>
    <ligand>
        <name>dimethylallyl phosphate</name>
        <dbReference type="ChEBI" id="CHEBI:88052"/>
    </ligand>
</feature>
<feature type="binding site" evidence="7">
    <location>
        <begin position="86"/>
        <end position="89"/>
    </location>
    <ligand>
        <name>FMN</name>
        <dbReference type="ChEBI" id="CHEBI:58210"/>
    </ligand>
</feature>
<comment type="function">
    <text evidence="7">Flavin prenyltransferase that catalyzes the synthesis of the prenylated FMN cofactor (prenyl-FMN) for 4-hydroxy-3-polyprenylbenzoic acid decarboxylase UbiD. The prenyltransferase is metal-independent and links a dimethylallyl moiety from dimethylallyl monophosphate (DMAP) to the flavin N5 and C6 atoms of FMN.</text>
</comment>
<evidence type="ECO:0000256" key="1">
    <source>
        <dbReference type="ARBA" id="ARBA00022602"/>
    </source>
</evidence>
<evidence type="ECO:0000259" key="8">
    <source>
        <dbReference type="Pfam" id="PF02441"/>
    </source>
</evidence>
<dbReference type="NCBIfam" id="TIGR00421">
    <property type="entry name" value="ubiX_pad"/>
    <property type="match status" value="1"/>
</dbReference>
<reference evidence="9 10" key="1">
    <citation type="submission" date="2018-10" db="EMBL/GenBank/DDBJ databases">
        <title>Phylogenomics of Brevibacillus.</title>
        <authorList>
            <person name="Dunlap C."/>
        </authorList>
    </citation>
    <scope>NUCLEOTIDE SEQUENCE [LARGE SCALE GENOMIC DNA]</scope>
    <source>
        <strain evidence="9 10">JCM 15085</strain>
    </source>
</reference>
<evidence type="ECO:0000256" key="6">
    <source>
        <dbReference type="ARBA" id="ARBA00060793"/>
    </source>
</evidence>
<feature type="binding site" evidence="7">
    <location>
        <position position="151"/>
    </location>
    <ligand>
        <name>dimethylallyl phosphate</name>
        <dbReference type="ChEBI" id="CHEBI:88052"/>
    </ligand>
</feature>
<dbReference type="NCBIfam" id="NF004685">
    <property type="entry name" value="PRK06029.1"/>
    <property type="match status" value="1"/>
</dbReference>
<dbReference type="AlphaFoldDB" id="A0A3M8CPB1"/>
<dbReference type="SUPFAM" id="SSF52507">
    <property type="entry name" value="Homo-oligomeric flavin-containing Cys decarboxylases, HFCD"/>
    <property type="match status" value="1"/>
</dbReference>
<dbReference type="EMBL" id="RHHT01000029">
    <property type="protein sequence ID" value="RNB77600.1"/>
    <property type="molecule type" value="Genomic_DNA"/>
</dbReference>
<proteinExistence type="inferred from homology"/>
<dbReference type="PANTHER" id="PTHR43374:SF1">
    <property type="entry name" value="FLAVIN PRENYLTRANSFERASE PAD1, MITOCHONDRIAL"/>
    <property type="match status" value="1"/>
</dbReference>
<dbReference type="Pfam" id="PF02441">
    <property type="entry name" value="Flavoprotein"/>
    <property type="match status" value="1"/>
</dbReference>
<evidence type="ECO:0000313" key="10">
    <source>
        <dbReference type="Proteomes" id="UP000281915"/>
    </source>
</evidence>
<dbReference type="FunFam" id="3.40.50.1950:FF:000001">
    <property type="entry name" value="Flavin prenyltransferase UbiX"/>
    <property type="match status" value="1"/>
</dbReference>
<dbReference type="InterPro" id="IPR004507">
    <property type="entry name" value="UbiX-like"/>
</dbReference>
<sequence length="196" mass="21964">MRLVVGISGASGAIYGVRIVEQCCKLGVEVHLVVSNTAIRTIEYETNYRMEDLRRMASKVYDNQDLGAAISSGSYLVDGMIVAPCSIKTLSGIANSYNSELLTRAADVQLKERRKLVLMLRETPLHLGHIQQMLAVTQMGGIILPPVPSFYHLPQSIDDIVNQSVQKALDQFRLEAHLFERWQGMEQGEKKREGYR</sequence>
<accession>A0A3M8CPB1</accession>
<feature type="binding site" evidence="7">
    <location>
        <position position="35"/>
    </location>
    <ligand>
        <name>FMN</name>
        <dbReference type="ChEBI" id="CHEBI:58210"/>
    </ligand>
</feature>
<protein>
    <recommendedName>
        <fullName evidence="7">Flavin prenyltransferase UbiX</fullName>
        <ecNumber evidence="7">2.5.1.129</ecNumber>
    </recommendedName>
</protein>
<dbReference type="HAMAP" id="MF_01984">
    <property type="entry name" value="ubiX_pad"/>
    <property type="match status" value="1"/>
</dbReference>
<comment type="caution">
    <text evidence="7">Lacks conserved residue(s) required for the propagation of feature annotation.</text>
</comment>
<evidence type="ECO:0000256" key="7">
    <source>
        <dbReference type="HAMAP-Rule" id="MF_01984"/>
    </source>
</evidence>
<keyword evidence="4 7" id="KW-0808">Transferase</keyword>
<dbReference type="Proteomes" id="UP000281915">
    <property type="component" value="Unassembled WGS sequence"/>
</dbReference>
<dbReference type="RefSeq" id="WP_122913872.1">
    <property type="nucleotide sequence ID" value="NZ_RHHT01000029.1"/>
</dbReference>
<dbReference type="Gene3D" id="3.40.50.1950">
    <property type="entry name" value="Flavin prenyltransferase-like"/>
    <property type="match status" value="1"/>
</dbReference>
<comment type="caution">
    <text evidence="9">The sequence shown here is derived from an EMBL/GenBank/DDBJ whole genome shotgun (WGS) entry which is preliminary data.</text>
</comment>